<evidence type="ECO:0000256" key="6">
    <source>
        <dbReference type="SAM" id="MobiDB-lite"/>
    </source>
</evidence>
<name>A0ABM7WKQ4_9ACTN</name>
<dbReference type="InterPro" id="IPR002933">
    <property type="entry name" value="Peptidase_M20"/>
</dbReference>
<dbReference type="Gene3D" id="3.40.630.10">
    <property type="entry name" value="Zn peptidases"/>
    <property type="match status" value="1"/>
</dbReference>
<feature type="domain" description="Peptidase M20 dimerisation" evidence="7">
    <location>
        <begin position="209"/>
        <end position="300"/>
    </location>
</feature>
<dbReference type="SUPFAM" id="SSF55031">
    <property type="entry name" value="Bacterial exopeptidase dimerisation domain"/>
    <property type="match status" value="1"/>
</dbReference>
<dbReference type="Pfam" id="PF07687">
    <property type="entry name" value="M20_dimer"/>
    <property type="match status" value="1"/>
</dbReference>
<dbReference type="InterPro" id="IPR036264">
    <property type="entry name" value="Bact_exopeptidase_dim_dom"/>
</dbReference>
<keyword evidence="3" id="KW-0378">Hydrolase</keyword>
<dbReference type="PIRSF" id="PIRSF001123">
    <property type="entry name" value="PepA_GA"/>
    <property type="match status" value="1"/>
</dbReference>
<evidence type="ECO:0000259" key="7">
    <source>
        <dbReference type="Pfam" id="PF07687"/>
    </source>
</evidence>
<organism evidence="8 9">
    <name type="scientific">Raoultibacter timonensis</name>
    <dbReference type="NCBI Taxonomy" id="1907662"/>
    <lineage>
        <taxon>Bacteria</taxon>
        <taxon>Bacillati</taxon>
        <taxon>Actinomycetota</taxon>
        <taxon>Coriobacteriia</taxon>
        <taxon>Eggerthellales</taxon>
        <taxon>Eggerthellaceae</taxon>
        <taxon>Raoultibacter</taxon>
    </lineage>
</organism>
<dbReference type="EMBL" id="AP025564">
    <property type="protein sequence ID" value="BDE96957.1"/>
    <property type="molecule type" value="Genomic_DNA"/>
</dbReference>
<protein>
    <recommendedName>
        <fullName evidence="7">Peptidase M20 dimerisation domain-containing protein</fullName>
    </recommendedName>
</protein>
<accession>A0ABM7WKQ4</accession>
<proteinExistence type="inferred from homology"/>
<dbReference type="InterPro" id="IPR008007">
    <property type="entry name" value="Peptidase_M42"/>
</dbReference>
<keyword evidence="9" id="KW-1185">Reference proteome</keyword>
<keyword evidence="4" id="KW-0862">Zinc</keyword>
<evidence type="ECO:0000313" key="9">
    <source>
        <dbReference type="Proteomes" id="UP001320544"/>
    </source>
</evidence>
<evidence type="ECO:0000313" key="8">
    <source>
        <dbReference type="EMBL" id="BDE96957.1"/>
    </source>
</evidence>
<dbReference type="Gene3D" id="3.30.70.360">
    <property type="match status" value="1"/>
</dbReference>
<dbReference type="InterPro" id="IPR010162">
    <property type="entry name" value="PepT-like"/>
</dbReference>
<evidence type="ECO:0000256" key="5">
    <source>
        <dbReference type="PIRNR" id="PIRNR001123"/>
    </source>
</evidence>
<keyword evidence="2" id="KW-0479">Metal-binding</keyword>
<dbReference type="PANTHER" id="PTHR42994:SF2">
    <property type="entry name" value="PEPTIDASE"/>
    <property type="match status" value="1"/>
</dbReference>
<dbReference type="RefSeq" id="WP_244386085.1">
    <property type="nucleotide sequence ID" value="NZ_AP025564.1"/>
</dbReference>
<dbReference type="InterPro" id="IPR011650">
    <property type="entry name" value="Peptidase_M20_dimer"/>
</dbReference>
<dbReference type="NCBIfam" id="TIGR01883">
    <property type="entry name" value="PepT-like"/>
    <property type="match status" value="1"/>
</dbReference>
<feature type="region of interest" description="Disordered" evidence="6">
    <location>
        <begin position="1"/>
        <end position="23"/>
    </location>
</feature>
<evidence type="ECO:0000256" key="2">
    <source>
        <dbReference type="ARBA" id="ARBA00022723"/>
    </source>
</evidence>
<comment type="cofactor">
    <cofactor evidence="1">
        <name>Zn(2+)</name>
        <dbReference type="ChEBI" id="CHEBI:29105"/>
    </cofactor>
</comment>
<sequence length="399" mass="41098">MDTTADSITSTDESALGEPPMSDAAASAEACAAAVLETFFDLVRIDSPSRSEAQVAAYCKRRLEELGFSTRVDDTREATGSDTGNLIARLPGTAPGHIALSAHMDCVSPCCGVEPVIENDVVRSAGDTVLGADDKAGVAAIIEGLAAVVASGAPRPDITVVLTVCEELSLLGAGALDSDLFDGTVPCFVFDADGAPGSIVLGAPFHYTLRATFAGRAAHAGVEPEAGVSAIQMAAAAISAMRLGRIDECTTANIGMIRGGREVNIVADACSVDGECRSLFEDRVNAQRDHMTEALTAAAERFGGSVDIGWRVDYPGVLFDEQDPIVEELFSAARAAGLEPKTTVSGGGADANLLGTKGAKAVTLGIGMTAFHSVDERIAVADIVGTKRFIEKIVAEFCG</sequence>
<dbReference type="SUPFAM" id="SSF53187">
    <property type="entry name" value="Zn-dependent exopeptidases"/>
    <property type="match status" value="1"/>
</dbReference>
<feature type="compositionally biased region" description="Polar residues" evidence="6">
    <location>
        <begin position="1"/>
        <end position="13"/>
    </location>
</feature>
<evidence type="ECO:0000256" key="3">
    <source>
        <dbReference type="ARBA" id="ARBA00022801"/>
    </source>
</evidence>
<reference evidence="8 9" key="1">
    <citation type="submission" date="2022-01" db="EMBL/GenBank/DDBJ databases">
        <title>Novel bile acid biosynthetic pathways are enriched in the microbiome of centenarians.</title>
        <authorList>
            <person name="Sato Y."/>
            <person name="Atarashi K."/>
            <person name="Plichta R.D."/>
            <person name="Arai Y."/>
            <person name="Sasajima S."/>
            <person name="Kearney M.S."/>
            <person name="Suda W."/>
            <person name="Takeshita K."/>
            <person name="Sasaki T."/>
            <person name="Okamoto S."/>
            <person name="Skelly N.A."/>
            <person name="Okamura Y."/>
            <person name="Vlamakis H."/>
            <person name="Li Y."/>
            <person name="Tanoue T."/>
            <person name="Takei H."/>
            <person name="Nittono H."/>
            <person name="Narushima S."/>
            <person name="Irie J."/>
            <person name="Itoh H."/>
            <person name="Moriya K."/>
            <person name="Sugiura Y."/>
            <person name="Suematsu M."/>
            <person name="Moritoki N."/>
            <person name="Shibata S."/>
            <person name="Littman R.D."/>
            <person name="Fischbach A.M."/>
            <person name="Uwamino Y."/>
            <person name="Inoue T."/>
            <person name="Honda A."/>
            <person name="Hattori M."/>
            <person name="Murai T."/>
            <person name="Xavier J.R."/>
            <person name="Hirose N."/>
            <person name="Honda K."/>
        </authorList>
    </citation>
    <scope>NUCLEOTIDE SEQUENCE [LARGE SCALE GENOMIC DNA]</scope>
    <source>
        <strain evidence="8 9">CE91-St30</strain>
    </source>
</reference>
<comment type="similarity">
    <text evidence="5">Belongs to the peptidase M42 family.</text>
</comment>
<dbReference type="Proteomes" id="UP001320544">
    <property type="component" value="Chromosome"/>
</dbReference>
<evidence type="ECO:0000256" key="4">
    <source>
        <dbReference type="ARBA" id="ARBA00022833"/>
    </source>
</evidence>
<dbReference type="Pfam" id="PF01546">
    <property type="entry name" value="Peptidase_M20"/>
    <property type="match status" value="1"/>
</dbReference>
<gene>
    <name evidence="8" type="ORF">CE91St30_22900</name>
</gene>
<evidence type="ECO:0000256" key="1">
    <source>
        <dbReference type="ARBA" id="ARBA00001947"/>
    </source>
</evidence>
<dbReference type="PANTHER" id="PTHR42994">
    <property type="entry name" value="PEPTIDASE T"/>
    <property type="match status" value="1"/>
</dbReference>